<dbReference type="STRING" id="1397666.RS24_00953"/>
<proteinExistence type="predicted"/>
<dbReference type="OrthoDB" id="7359917at2"/>
<keyword evidence="1" id="KW-0732">Signal</keyword>
<feature type="signal peptide" evidence="1">
    <location>
        <begin position="1"/>
        <end position="22"/>
    </location>
</feature>
<evidence type="ECO:0000313" key="2">
    <source>
        <dbReference type="EMBL" id="ERL47022.1"/>
    </source>
</evidence>
<dbReference type="EMBL" id="AWXE01000003">
    <property type="protein sequence ID" value="ERL47022.1"/>
    <property type="molecule type" value="Genomic_DNA"/>
</dbReference>
<evidence type="ECO:0000256" key="1">
    <source>
        <dbReference type="SAM" id="SignalP"/>
    </source>
</evidence>
<organism evidence="2 3">
    <name type="scientific">Candidatus Micropelagius thuwalensis</name>
    <dbReference type="NCBI Taxonomy" id="1397666"/>
    <lineage>
        <taxon>Bacteria</taxon>
        <taxon>Pseudomonadati</taxon>
        <taxon>Pseudomonadota</taxon>
        <taxon>Alphaproteobacteria</taxon>
        <taxon>PS1 clade</taxon>
        <taxon>Candidatus Micropelagius</taxon>
    </lineage>
</organism>
<name>U2XPE9_9PROT</name>
<protein>
    <submittedName>
        <fullName evidence="2">4-hydroxybenzoate octaprenyltransferase protein</fullName>
        <ecNumber evidence="2">2.5.1.-</ecNumber>
    </submittedName>
</protein>
<dbReference type="RefSeq" id="WP_021776975.1">
    <property type="nucleotide sequence ID" value="NZ_AWXE01000003.1"/>
</dbReference>
<dbReference type="AlphaFoldDB" id="U2XPE9"/>
<reference evidence="2 3" key="1">
    <citation type="journal article" date="2014" name="FEMS Microbiol. Ecol.">
        <title>Genomic differentiation among two strains of the PS1 clade isolated from geographically separated marine habitats.</title>
        <authorList>
            <person name="Jimenez-Infante F."/>
            <person name="Ngugi D.K."/>
            <person name="Alam I."/>
            <person name="Rashid M."/>
            <person name="Baalawi W."/>
            <person name="Kamau A.A."/>
            <person name="Bajic V.B."/>
            <person name="Stingl U."/>
        </authorList>
    </citation>
    <scope>NUCLEOTIDE SEQUENCE [LARGE SCALE GENOMIC DNA]</scope>
    <source>
        <strain evidence="2 3">RS24</strain>
    </source>
</reference>
<feature type="chain" id="PRO_5004636134" evidence="1">
    <location>
        <begin position="23"/>
        <end position="139"/>
    </location>
</feature>
<keyword evidence="3" id="KW-1185">Reference proteome</keyword>
<gene>
    <name evidence="2" type="ORF">RS24_00953</name>
</gene>
<keyword evidence="2" id="KW-0808">Transferase</keyword>
<dbReference type="Proteomes" id="UP000016762">
    <property type="component" value="Unassembled WGS sequence"/>
</dbReference>
<comment type="caution">
    <text evidence="2">The sequence shown here is derived from an EMBL/GenBank/DDBJ whole genome shotgun (WGS) entry which is preliminary data.</text>
</comment>
<dbReference type="GO" id="GO:0016740">
    <property type="term" value="F:transferase activity"/>
    <property type="evidence" value="ECO:0007669"/>
    <property type="project" value="UniProtKB-KW"/>
</dbReference>
<accession>U2XPE9</accession>
<dbReference type="EC" id="2.5.1.-" evidence="2"/>
<evidence type="ECO:0000313" key="3">
    <source>
        <dbReference type="Proteomes" id="UP000016762"/>
    </source>
</evidence>
<sequence length="139" mass="16074">MKHTLKTLVVTIALLFSTPAWAEWEITLEGKEGETIHVGYEPTLNENGNILYYVLYEFIDKDTGSKSFSEVLYYKGHCHSFATQAVGSTPLSHHKINGEIRYLTIYESLLFRPKPKSLEAIILREVCDKFYKKRENIKE</sequence>